<reference evidence="4 5" key="1">
    <citation type="submission" date="2015-03" db="EMBL/GenBank/DDBJ databases">
        <authorList>
            <person name="Lepp D."/>
            <person name="Hassan Y.I."/>
            <person name="Li X.-Z."/>
            <person name="Zhou T."/>
        </authorList>
    </citation>
    <scope>NUCLEOTIDE SEQUENCE [LARGE SCALE GENOMIC DNA]</scope>
    <source>
        <strain evidence="4 5">E84</strain>
    </source>
</reference>
<evidence type="ECO:0000313" key="5">
    <source>
        <dbReference type="Proteomes" id="UP000033411"/>
    </source>
</evidence>
<dbReference type="OrthoDB" id="7812506at2"/>
<dbReference type="Proteomes" id="UP000033411">
    <property type="component" value="Unassembled WGS sequence"/>
</dbReference>
<accession>A0A0F5Q7B1</accession>
<dbReference type="RefSeq" id="WP_046140731.1">
    <property type="nucleotide sequence ID" value="NZ_LANJ01000044.1"/>
</dbReference>
<dbReference type="STRING" id="1293439.WH87_15185"/>
<evidence type="ECO:0000256" key="2">
    <source>
        <dbReference type="SAM" id="Phobius"/>
    </source>
</evidence>
<dbReference type="PANTHER" id="PTHR35936">
    <property type="entry name" value="MEMBRANE-BOUND LYTIC MUREIN TRANSGLYCOSYLASE F"/>
    <property type="match status" value="1"/>
</dbReference>
<dbReference type="Pfam" id="PF00497">
    <property type="entry name" value="SBP_bac_3"/>
    <property type="match status" value="1"/>
</dbReference>
<keyword evidence="1" id="KW-0732">Signal</keyword>
<dbReference type="EMBL" id="LANJ01000044">
    <property type="protein sequence ID" value="KKC35909.1"/>
    <property type="molecule type" value="Genomic_DNA"/>
</dbReference>
<name>A0A0F5Q7B1_9HYPH</name>
<proteinExistence type="predicted"/>
<sequence>MATGAVQSSGPKKRVRPRWLGDVGTLVVIFGLLGSVYLLPTDSSFSELERSGRLNVCMPTLYPPLVTDDPAHPGFDKELLALIAQKLHVTLNVVPNAAMAKDFNPRSWRITRAQCQLVAGGIALTRPVLSYLDATDAYLSTGWAVVSPQPLDTLEGKTVGFFAGLTGLDRVALSRSLRASGVKARIVNTSAALAEGLRDGTYDAGISEALTARQIAGANDWTVEWVAGNEERYPIGIGLWKGDLTLKRQVVAALDALEADGSVAKLKAKYDLADIDFIQGTANEVAPALE</sequence>
<keyword evidence="5" id="KW-1185">Reference proteome</keyword>
<dbReference type="InterPro" id="IPR001638">
    <property type="entry name" value="Solute-binding_3/MltF_N"/>
</dbReference>
<evidence type="ECO:0000259" key="3">
    <source>
        <dbReference type="SMART" id="SM00062"/>
    </source>
</evidence>
<evidence type="ECO:0000256" key="1">
    <source>
        <dbReference type="ARBA" id="ARBA00022729"/>
    </source>
</evidence>
<protein>
    <recommendedName>
        <fullName evidence="3">Solute-binding protein family 3/N-terminal domain-containing protein</fullName>
    </recommendedName>
</protein>
<keyword evidence="2" id="KW-1133">Transmembrane helix</keyword>
<feature type="domain" description="Solute-binding protein family 3/N-terminal" evidence="3">
    <location>
        <begin position="53"/>
        <end position="274"/>
    </location>
</feature>
<dbReference type="AlphaFoldDB" id="A0A0F5Q7B1"/>
<gene>
    <name evidence="4" type="ORF">WH87_15185</name>
</gene>
<keyword evidence="2" id="KW-0472">Membrane</keyword>
<comment type="caution">
    <text evidence="4">The sequence shown here is derived from an EMBL/GenBank/DDBJ whole genome shotgun (WGS) entry which is preliminary data.</text>
</comment>
<feature type="transmembrane region" description="Helical" evidence="2">
    <location>
        <begin position="19"/>
        <end position="39"/>
    </location>
</feature>
<dbReference type="SMART" id="SM00062">
    <property type="entry name" value="PBPb"/>
    <property type="match status" value="1"/>
</dbReference>
<organism evidence="4 5">
    <name type="scientific">Devosia epidermidihirudinis</name>
    <dbReference type="NCBI Taxonomy" id="1293439"/>
    <lineage>
        <taxon>Bacteria</taxon>
        <taxon>Pseudomonadati</taxon>
        <taxon>Pseudomonadota</taxon>
        <taxon>Alphaproteobacteria</taxon>
        <taxon>Hyphomicrobiales</taxon>
        <taxon>Devosiaceae</taxon>
        <taxon>Devosia</taxon>
    </lineage>
</organism>
<dbReference type="PANTHER" id="PTHR35936:SF17">
    <property type="entry name" value="ARGININE-BINDING EXTRACELLULAR PROTEIN ARTP"/>
    <property type="match status" value="1"/>
</dbReference>
<keyword evidence="2" id="KW-0812">Transmembrane</keyword>
<dbReference type="SUPFAM" id="SSF53850">
    <property type="entry name" value="Periplasmic binding protein-like II"/>
    <property type="match status" value="1"/>
</dbReference>
<dbReference type="Gene3D" id="3.40.190.10">
    <property type="entry name" value="Periplasmic binding protein-like II"/>
    <property type="match status" value="2"/>
</dbReference>
<evidence type="ECO:0000313" key="4">
    <source>
        <dbReference type="EMBL" id="KKC35909.1"/>
    </source>
</evidence>
<dbReference type="PATRIC" id="fig|1293439.3.peg.3091"/>